<evidence type="ECO:0000256" key="2">
    <source>
        <dbReference type="ARBA" id="ARBA00004123"/>
    </source>
</evidence>
<dbReference type="Gene3D" id="3.10.660.10">
    <property type="entry name" value="DPH Zinc finger"/>
    <property type="match status" value="1"/>
</dbReference>
<keyword evidence="15" id="KW-1185">Reference proteome</keyword>
<evidence type="ECO:0000313" key="14">
    <source>
        <dbReference type="EMBL" id="QIX00266.1"/>
    </source>
</evidence>
<dbReference type="PROSITE" id="PS51074">
    <property type="entry name" value="DPH_MB"/>
    <property type="match status" value="1"/>
</dbReference>
<dbReference type="SUPFAM" id="SSF46565">
    <property type="entry name" value="Chaperone J-domain"/>
    <property type="match status" value="1"/>
</dbReference>
<protein>
    <recommendedName>
        <fullName evidence="6">Diphthamide biosynthesis protein 4</fullName>
    </recommendedName>
</protein>
<dbReference type="SMART" id="SM00271">
    <property type="entry name" value="DnaJ"/>
    <property type="match status" value="1"/>
</dbReference>
<dbReference type="GO" id="GO:0017183">
    <property type="term" value="P:protein histidyl modification to diphthamide"/>
    <property type="evidence" value="ECO:0007669"/>
    <property type="project" value="UniProtKB-UniPathway"/>
</dbReference>
<dbReference type="GO" id="GO:0046872">
    <property type="term" value="F:metal ion binding"/>
    <property type="evidence" value="ECO:0007669"/>
    <property type="project" value="UniProtKB-KW"/>
</dbReference>
<comment type="subcellular location">
    <subcellularLocation>
        <location evidence="3">Cytoplasm</location>
    </subcellularLocation>
    <subcellularLocation>
        <location evidence="2">Nucleus</location>
    </subcellularLocation>
</comment>
<dbReference type="PANTHER" id="PTHR21454:SF46">
    <property type="entry name" value="DIPHTHAMIDE BIOSYNTHESIS PROTEIN 4"/>
    <property type="match status" value="1"/>
</dbReference>
<dbReference type="PANTHER" id="PTHR21454">
    <property type="entry name" value="DPH3 HOMOLOG-RELATED"/>
    <property type="match status" value="1"/>
</dbReference>
<sequence length="161" mass="18075">MTTDVPRPKDFYEILNVTELRNGAATSTDRLRIAYKRALLAHHPDKTRTDATVTVDQISLAYKVLSDPALRQEYDAALRAGNDEQLRGKFRIFHTGLDTYDLDDLPFDDVTGHWRKACRCGDAGGFVVTQDELEANLPEGELITGCKGCSLWIKVLFDVDE</sequence>
<keyword evidence="11" id="KW-0539">Nucleus</keyword>
<dbReference type="PROSITE" id="PS50076">
    <property type="entry name" value="DNAJ_2"/>
    <property type="match status" value="1"/>
</dbReference>
<comment type="pathway">
    <text evidence="4">Protein modification; peptidyl-diphthamide biosynthesis.</text>
</comment>
<dbReference type="InterPro" id="IPR001623">
    <property type="entry name" value="DnaJ_domain"/>
</dbReference>
<evidence type="ECO:0000256" key="10">
    <source>
        <dbReference type="ARBA" id="ARBA00023004"/>
    </source>
</evidence>
<comment type="function">
    <text evidence="1">Required for the first step of diphthamide biosynthesis, the transfer of 3-amino-3-carboxypropyl from S-adenosyl-L-methionine to a histidine residue. Diphthamide is a post-translational modification of histidine which occurs in elongation factor 2.</text>
</comment>
<keyword evidence="10" id="KW-0408">Iron</keyword>
<feature type="domain" description="DPH-type MB" evidence="13">
    <location>
        <begin position="96"/>
        <end position="158"/>
    </location>
</feature>
<comment type="similarity">
    <text evidence="5">Belongs to the DPH4 family.</text>
</comment>
<keyword evidence="7" id="KW-0963">Cytoplasm</keyword>
<evidence type="ECO:0000256" key="5">
    <source>
        <dbReference type="ARBA" id="ARBA00006169"/>
    </source>
</evidence>
<dbReference type="OrthoDB" id="445556at2759"/>
<evidence type="ECO:0000313" key="15">
    <source>
        <dbReference type="Proteomes" id="UP000503462"/>
    </source>
</evidence>
<evidence type="ECO:0000256" key="3">
    <source>
        <dbReference type="ARBA" id="ARBA00004496"/>
    </source>
</evidence>
<organism evidence="14 15">
    <name type="scientific">Peltaster fructicola</name>
    <dbReference type="NCBI Taxonomy" id="286661"/>
    <lineage>
        <taxon>Eukaryota</taxon>
        <taxon>Fungi</taxon>
        <taxon>Dikarya</taxon>
        <taxon>Ascomycota</taxon>
        <taxon>Pezizomycotina</taxon>
        <taxon>Dothideomycetes</taxon>
        <taxon>Dothideomycetes incertae sedis</taxon>
        <taxon>Peltaster</taxon>
    </lineage>
</organism>
<dbReference type="SUPFAM" id="SSF144217">
    <property type="entry name" value="CSL zinc finger"/>
    <property type="match status" value="1"/>
</dbReference>
<gene>
    <name evidence="14" type="ORF">AMS68_005783</name>
</gene>
<dbReference type="GO" id="GO:0005634">
    <property type="term" value="C:nucleus"/>
    <property type="evidence" value="ECO:0007669"/>
    <property type="project" value="UniProtKB-SubCell"/>
</dbReference>
<accession>A0A6H0Y002</accession>
<dbReference type="InterPro" id="IPR036869">
    <property type="entry name" value="J_dom_sf"/>
</dbReference>
<evidence type="ECO:0000256" key="7">
    <source>
        <dbReference type="ARBA" id="ARBA00022490"/>
    </source>
</evidence>
<dbReference type="Gene3D" id="1.10.287.110">
    <property type="entry name" value="DnaJ domain"/>
    <property type="match status" value="1"/>
</dbReference>
<dbReference type="CDD" id="cd06257">
    <property type="entry name" value="DnaJ"/>
    <property type="match status" value="1"/>
</dbReference>
<evidence type="ECO:0000256" key="8">
    <source>
        <dbReference type="ARBA" id="ARBA00022723"/>
    </source>
</evidence>
<evidence type="ECO:0000256" key="6">
    <source>
        <dbReference type="ARBA" id="ARBA00021797"/>
    </source>
</evidence>
<dbReference type="Pfam" id="PF00226">
    <property type="entry name" value="DnaJ"/>
    <property type="match status" value="1"/>
</dbReference>
<dbReference type="InterPro" id="IPR036671">
    <property type="entry name" value="DPH_MB_sf"/>
</dbReference>
<evidence type="ECO:0000256" key="1">
    <source>
        <dbReference type="ARBA" id="ARBA00003474"/>
    </source>
</evidence>
<dbReference type="EMBL" id="CP051142">
    <property type="protein sequence ID" value="QIX00266.1"/>
    <property type="molecule type" value="Genomic_DNA"/>
</dbReference>
<dbReference type="AlphaFoldDB" id="A0A6H0Y002"/>
<dbReference type="InterPro" id="IPR007872">
    <property type="entry name" value="DPH_MB_dom"/>
</dbReference>
<keyword evidence="8" id="KW-0479">Metal-binding</keyword>
<proteinExistence type="inferred from homology"/>
<dbReference type="UniPathway" id="UPA00559"/>
<evidence type="ECO:0000256" key="9">
    <source>
        <dbReference type="ARBA" id="ARBA00022833"/>
    </source>
</evidence>
<dbReference type="InterPro" id="IPR044248">
    <property type="entry name" value="DPH3/4-like"/>
</dbReference>
<dbReference type="GO" id="GO:0005737">
    <property type="term" value="C:cytoplasm"/>
    <property type="evidence" value="ECO:0007669"/>
    <property type="project" value="UniProtKB-SubCell"/>
</dbReference>
<name>A0A6H0Y002_9PEZI</name>
<evidence type="ECO:0000259" key="13">
    <source>
        <dbReference type="PROSITE" id="PS51074"/>
    </source>
</evidence>
<dbReference type="Pfam" id="PF05207">
    <property type="entry name" value="Zn_ribbon_CSL"/>
    <property type="match status" value="1"/>
</dbReference>
<evidence type="ECO:0000256" key="4">
    <source>
        <dbReference type="ARBA" id="ARBA00005156"/>
    </source>
</evidence>
<reference evidence="14 15" key="1">
    <citation type="journal article" date="2016" name="Sci. Rep.">
        <title>Peltaster fructicola genome reveals evolution from an invasive phytopathogen to an ectophytic parasite.</title>
        <authorList>
            <person name="Xu C."/>
            <person name="Chen H."/>
            <person name="Gleason M.L."/>
            <person name="Xu J.R."/>
            <person name="Liu H."/>
            <person name="Zhang R."/>
            <person name="Sun G."/>
        </authorList>
    </citation>
    <scope>NUCLEOTIDE SEQUENCE [LARGE SCALE GENOMIC DNA]</scope>
    <source>
        <strain evidence="14 15">LNHT1506</strain>
    </source>
</reference>
<evidence type="ECO:0000259" key="12">
    <source>
        <dbReference type="PROSITE" id="PS50076"/>
    </source>
</evidence>
<feature type="domain" description="J" evidence="12">
    <location>
        <begin position="10"/>
        <end position="78"/>
    </location>
</feature>
<evidence type="ECO:0000256" key="11">
    <source>
        <dbReference type="ARBA" id="ARBA00023242"/>
    </source>
</evidence>
<keyword evidence="9" id="KW-0862">Zinc</keyword>
<dbReference type="Proteomes" id="UP000503462">
    <property type="component" value="Chromosome 4"/>
</dbReference>